<dbReference type="OrthoDB" id="2016540at2759"/>
<reference evidence="3 4" key="1">
    <citation type="journal article" date="2019" name="Sci. Rep.">
        <title>Comparative genomics of chytrid fungi reveal insights into the obligate biotrophic and pathogenic lifestyle of Synchytrium endobioticum.</title>
        <authorList>
            <person name="van de Vossenberg B.T.L.H."/>
            <person name="Warris S."/>
            <person name="Nguyen H.D.T."/>
            <person name="van Gent-Pelzer M.P.E."/>
            <person name="Joly D.L."/>
            <person name="van de Geest H.C."/>
            <person name="Bonants P.J.M."/>
            <person name="Smith D.S."/>
            <person name="Levesque C.A."/>
            <person name="van der Lee T.A.J."/>
        </authorList>
    </citation>
    <scope>NUCLEOTIDE SEQUENCE [LARGE SCALE GENOMIC DNA]</scope>
    <source>
        <strain evidence="3 4">LEV6574</strain>
    </source>
</reference>
<feature type="transmembrane region" description="Helical" evidence="2">
    <location>
        <begin position="333"/>
        <end position="354"/>
    </location>
</feature>
<feature type="compositionally biased region" description="Basic residues" evidence="1">
    <location>
        <begin position="1"/>
        <end position="13"/>
    </location>
</feature>
<feature type="compositionally biased region" description="Basic and acidic residues" evidence="1">
    <location>
        <begin position="37"/>
        <end position="54"/>
    </location>
</feature>
<evidence type="ECO:0000256" key="1">
    <source>
        <dbReference type="SAM" id="MobiDB-lite"/>
    </source>
</evidence>
<dbReference type="Proteomes" id="UP000320475">
    <property type="component" value="Unassembled WGS sequence"/>
</dbReference>
<feature type="transmembrane region" description="Helical" evidence="2">
    <location>
        <begin position="179"/>
        <end position="204"/>
    </location>
</feature>
<keyword evidence="2" id="KW-1133">Transmembrane helix</keyword>
<sequence length="472" mass="52392">MAHSSTPRKRNMHRIMPPFPPNHDKESFADIIPHQRRQQEHESDSNKDETHNDTDMDTSGTVDEIRSVASACDSAPSAEMPEDVTAGTTKLQDLARTKRSEFALLRSKLNFCSTPITITKYFLIYVAENVKSTLKYLRYQALGWLMVLGILAASLWIIYSSDGPHQKTIAFLESALLWYGYWLALGVASSIGLGTGLHTFVLFLGPFIARVTLTAYRCGSLDFDTKGPDSFQCVPVDQAVTVWQISSKLRCECLSWGAGAAFGELPPYFVARAAAAAGRDDQSIASIENLRRKSPSSLSFSERAQVGMYSMLVKFGFIGIVLCASIPNPLFDLAGIICGRFSISFWTFFGATFVGKAIIKSTIQSFAVIILFSNDILEDVVMAWLKRKHPSIHASVRQMLDSQLRQFSRHEVAGSAAPAAAKVRTSTFSYIWNLVLLIMVGYFIISIIESLAISQIRQLHEQEISNMLKESQ</sequence>
<protein>
    <recommendedName>
        <fullName evidence="5">Golgi apparatus membrane protein TVP38</fullName>
    </recommendedName>
</protein>
<comment type="caution">
    <text evidence="3">The sequence shown here is derived from an EMBL/GenBank/DDBJ whole genome shotgun (WGS) entry which is preliminary data.</text>
</comment>
<proteinExistence type="predicted"/>
<feature type="transmembrane region" description="Helical" evidence="2">
    <location>
        <begin position="306"/>
        <end position="327"/>
    </location>
</feature>
<accession>A0A507DHK9</accession>
<dbReference type="AlphaFoldDB" id="A0A507DHK9"/>
<gene>
    <name evidence="3" type="ORF">SeLEV6574_g00434</name>
</gene>
<evidence type="ECO:0000313" key="4">
    <source>
        <dbReference type="Proteomes" id="UP000320475"/>
    </source>
</evidence>
<organism evidence="3 4">
    <name type="scientific">Synchytrium endobioticum</name>
    <dbReference type="NCBI Taxonomy" id="286115"/>
    <lineage>
        <taxon>Eukaryota</taxon>
        <taxon>Fungi</taxon>
        <taxon>Fungi incertae sedis</taxon>
        <taxon>Chytridiomycota</taxon>
        <taxon>Chytridiomycota incertae sedis</taxon>
        <taxon>Chytridiomycetes</taxon>
        <taxon>Synchytriales</taxon>
        <taxon>Synchytriaceae</taxon>
        <taxon>Synchytrium</taxon>
    </lineage>
</organism>
<evidence type="ECO:0000313" key="3">
    <source>
        <dbReference type="EMBL" id="TPX51179.1"/>
    </source>
</evidence>
<keyword evidence="2" id="KW-0812">Transmembrane</keyword>
<evidence type="ECO:0008006" key="5">
    <source>
        <dbReference type="Google" id="ProtNLM"/>
    </source>
</evidence>
<feature type="transmembrane region" description="Helical" evidence="2">
    <location>
        <begin position="141"/>
        <end position="159"/>
    </location>
</feature>
<dbReference type="EMBL" id="QEAM01000007">
    <property type="protein sequence ID" value="TPX51179.1"/>
    <property type="molecule type" value="Genomic_DNA"/>
</dbReference>
<name>A0A507DHK9_9FUNG</name>
<evidence type="ECO:0000256" key="2">
    <source>
        <dbReference type="SAM" id="Phobius"/>
    </source>
</evidence>
<feature type="transmembrane region" description="Helical" evidence="2">
    <location>
        <begin position="430"/>
        <end position="453"/>
    </location>
</feature>
<keyword evidence="2" id="KW-0472">Membrane</keyword>
<feature type="region of interest" description="Disordered" evidence="1">
    <location>
        <begin position="1"/>
        <end position="62"/>
    </location>
</feature>